<feature type="compositionally biased region" description="Basic and acidic residues" evidence="1">
    <location>
        <begin position="312"/>
        <end position="324"/>
    </location>
</feature>
<organism evidence="2 3">
    <name type="scientific">Balaenoptera acutorostrata</name>
    <name type="common">Common minke whale</name>
    <name type="synonym">Balaena rostrata</name>
    <dbReference type="NCBI Taxonomy" id="9767"/>
    <lineage>
        <taxon>Eukaryota</taxon>
        <taxon>Metazoa</taxon>
        <taxon>Chordata</taxon>
        <taxon>Craniata</taxon>
        <taxon>Vertebrata</taxon>
        <taxon>Euteleostomi</taxon>
        <taxon>Mammalia</taxon>
        <taxon>Eutheria</taxon>
        <taxon>Laurasiatheria</taxon>
        <taxon>Artiodactyla</taxon>
        <taxon>Whippomorpha</taxon>
        <taxon>Cetacea</taxon>
        <taxon>Mysticeti</taxon>
        <taxon>Balaenopteridae</taxon>
        <taxon>Balaenoptera</taxon>
    </lineage>
</organism>
<reference evidence="3" key="1">
    <citation type="submission" date="2025-08" db="UniProtKB">
        <authorList>
            <consortium name="RefSeq"/>
        </authorList>
    </citation>
    <scope>IDENTIFICATION</scope>
</reference>
<keyword evidence="2" id="KW-1185">Reference proteome</keyword>
<gene>
    <name evidence="3" type="primary">LOC103009547</name>
</gene>
<dbReference type="RefSeq" id="XP_057405641.1">
    <property type="nucleotide sequence ID" value="XM_057549658.1"/>
</dbReference>
<name>A0ABM3TU59_BALAC</name>
<evidence type="ECO:0000256" key="1">
    <source>
        <dbReference type="SAM" id="MobiDB-lite"/>
    </source>
</evidence>
<proteinExistence type="predicted"/>
<evidence type="ECO:0000313" key="3">
    <source>
        <dbReference type="RefSeq" id="XP_057405641.1"/>
    </source>
</evidence>
<dbReference type="Proteomes" id="UP001652580">
    <property type="component" value="Chromosome 7"/>
</dbReference>
<feature type="region of interest" description="Disordered" evidence="1">
    <location>
        <begin position="242"/>
        <end position="361"/>
    </location>
</feature>
<sequence>MTLKAVAPQQKRAVVVAAVVAAAAAAARASSSRAGERVGWGWGRRVRMPGATPAWCEWERARAPERVLLADIHGSCSGSGRVRARPRVSVPVCARTSSRPDFLRPGRAGAEIAAPGLRLAQCRALRLERREPRGAESWREKAELWDPPGVHSPEKAWALRAGWRRRSSLIRQALSSHVSVRPVAEFSEFPSEERKVRELQTVFSVSRGGGSSAPASGADGNLAEAWLVKGDSRHRRVGASLVHVRKAGRKGLRDGGGDGCGEQPPQRTGRFHAGSAARPLGTPSPRAPSERPGWDAGGTLKVDPSRQPPATLKEKKPPRVDRAAEQGLELSSLARHQAPFPSPSLQPGGEATAQLKREKPSCLHDWTNMKIKASLCG</sequence>
<dbReference type="GeneID" id="103009547"/>
<accession>A0ABM3TU59</accession>
<evidence type="ECO:0000313" key="2">
    <source>
        <dbReference type="Proteomes" id="UP001652580"/>
    </source>
</evidence>
<protein>
    <submittedName>
        <fullName evidence="3">Uncharacterized protein LOC103009547</fullName>
    </submittedName>
</protein>